<dbReference type="PROSITE" id="PS51257">
    <property type="entry name" value="PROKAR_LIPOPROTEIN"/>
    <property type="match status" value="1"/>
</dbReference>
<dbReference type="Proteomes" id="UP000541185">
    <property type="component" value="Unassembled WGS sequence"/>
</dbReference>
<evidence type="ECO:0000313" key="2">
    <source>
        <dbReference type="Proteomes" id="UP000541185"/>
    </source>
</evidence>
<accession>A0A848HAQ3</accession>
<protein>
    <recommendedName>
        <fullName evidence="3">Signal peptide prediction</fullName>
    </recommendedName>
</protein>
<comment type="caution">
    <text evidence="1">The sequence shown here is derived from an EMBL/GenBank/DDBJ whole genome shotgun (WGS) entry which is preliminary data.</text>
</comment>
<evidence type="ECO:0008006" key="3">
    <source>
        <dbReference type="Google" id="ProtNLM"/>
    </source>
</evidence>
<organism evidence="1 2">
    <name type="scientific">Ramlibacter agri</name>
    <dbReference type="NCBI Taxonomy" id="2728837"/>
    <lineage>
        <taxon>Bacteria</taxon>
        <taxon>Pseudomonadati</taxon>
        <taxon>Pseudomonadota</taxon>
        <taxon>Betaproteobacteria</taxon>
        <taxon>Burkholderiales</taxon>
        <taxon>Comamonadaceae</taxon>
        <taxon>Ramlibacter</taxon>
    </lineage>
</organism>
<keyword evidence="2" id="KW-1185">Reference proteome</keyword>
<sequence length="133" mass="14988">MRLLKYLWAGPYTVLGAALGLLVLACGGSCRVEQGVLEFCGGLIGRGFARLPQPLAFSAMTLGHVILAVDRPALSQLRRHEHVHVRQYERWGPLFVPAYLLSSLVQLLRGRDPYRENHFERQAFALAKRPRPR</sequence>
<proteinExistence type="predicted"/>
<dbReference type="EMBL" id="JABBFX010000002">
    <property type="protein sequence ID" value="NML46501.1"/>
    <property type="molecule type" value="Genomic_DNA"/>
</dbReference>
<gene>
    <name evidence="1" type="ORF">HHL11_22335</name>
</gene>
<evidence type="ECO:0000313" key="1">
    <source>
        <dbReference type="EMBL" id="NML46501.1"/>
    </source>
</evidence>
<name>A0A848HAQ3_9BURK</name>
<dbReference type="AlphaFoldDB" id="A0A848HAQ3"/>
<reference evidence="1 2" key="1">
    <citation type="submission" date="2020-04" db="EMBL/GenBank/DDBJ databases">
        <title>Ramlibacter sp. G-1-2-2 isolated from soil.</title>
        <authorList>
            <person name="Dahal R.H."/>
        </authorList>
    </citation>
    <scope>NUCLEOTIDE SEQUENCE [LARGE SCALE GENOMIC DNA]</scope>
    <source>
        <strain evidence="1 2">G-1-2-2</strain>
    </source>
</reference>
<dbReference type="RefSeq" id="WP_169420762.1">
    <property type="nucleotide sequence ID" value="NZ_JABBFX010000002.1"/>
</dbReference>